<evidence type="ECO:0000256" key="8">
    <source>
        <dbReference type="SAM" id="MobiDB-lite"/>
    </source>
</evidence>
<evidence type="ECO:0000259" key="12">
    <source>
        <dbReference type="PROSITE" id="PS50112"/>
    </source>
</evidence>
<dbReference type="AlphaFoldDB" id="A0A9X2U8I8"/>
<dbReference type="SMART" id="SM00388">
    <property type="entry name" value="HisKA"/>
    <property type="match status" value="1"/>
</dbReference>
<dbReference type="InterPro" id="IPR036097">
    <property type="entry name" value="HisK_dim/P_sf"/>
</dbReference>
<keyword evidence="6" id="KW-0902">Two-component regulatory system</keyword>
<accession>A0A9X2U8I8</accession>
<dbReference type="CDD" id="cd00082">
    <property type="entry name" value="HisKA"/>
    <property type="match status" value="1"/>
</dbReference>
<dbReference type="InterPro" id="IPR003594">
    <property type="entry name" value="HATPase_dom"/>
</dbReference>
<dbReference type="EC" id="2.7.13.3" evidence="2"/>
<dbReference type="FunFam" id="3.30.565.10:FF:000006">
    <property type="entry name" value="Sensor histidine kinase WalK"/>
    <property type="match status" value="1"/>
</dbReference>
<feature type="domain" description="PAS" evidence="12">
    <location>
        <begin position="285"/>
        <end position="341"/>
    </location>
</feature>
<evidence type="ECO:0000256" key="6">
    <source>
        <dbReference type="ARBA" id="ARBA00023012"/>
    </source>
</evidence>
<evidence type="ECO:0000313" key="14">
    <source>
        <dbReference type="Proteomes" id="UP001155010"/>
    </source>
</evidence>
<dbReference type="Proteomes" id="UP001155010">
    <property type="component" value="Unassembled WGS sequence"/>
</dbReference>
<dbReference type="InterPro" id="IPR035965">
    <property type="entry name" value="PAS-like_dom_sf"/>
</dbReference>
<dbReference type="InterPro" id="IPR004358">
    <property type="entry name" value="Sig_transdc_His_kin-like_C"/>
</dbReference>
<evidence type="ECO:0000256" key="2">
    <source>
        <dbReference type="ARBA" id="ARBA00012438"/>
    </source>
</evidence>
<comment type="catalytic activity">
    <reaction evidence="1">
        <text>ATP + protein L-histidine = ADP + protein N-phospho-L-histidine.</text>
        <dbReference type="EC" id="2.7.13.3"/>
    </reaction>
</comment>
<dbReference type="Gene3D" id="3.30.565.10">
    <property type="entry name" value="Histidine kinase-like ATPase, C-terminal domain"/>
    <property type="match status" value="1"/>
</dbReference>
<evidence type="ECO:0000256" key="9">
    <source>
        <dbReference type="SAM" id="Phobius"/>
    </source>
</evidence>
<evidence type="ECO:0000256" key="4">
    <source>
        <dbReference type="ARBA" id="ARBA00022679"/>
    </source>
</evidence>
<feature type="domain" description="Histidine kinase" evidence="11">
    <location>
        <begin position="429"/>
        <end position="649"/>
    </location>
</feature>
<organism evidence="13 14">
    <name type="scientific">Salinibacter ruber</name>
    <dbReference type="NCBI Taxonomy" id="146919"/>
    <lineage>
        <taxon>Bacteria</taxon>
        <taxon>Pseudomonadati</taxon>
        <taxon>Rhodothermota</taxon>
        <taxon>Rhodothermia</taxon>
        <taxon>Rhodothermales</taxon>
        <taxon>Salinibacteraceae</taxon>
        <taxon>Salinibacter</taxon>
    </lineage>
</organism>
<name>A0A9X2U8I8_9BACT</name>
<proteinExistence type="predicted"/>
<dbReference type="PANTHER" id="PTHR43711">
    <property type="entry name" value="TWO-COMPONENT HISTIDINE KINASE"/>
    <property type="match status" value="1"/>
</dbReference>
<dbReference type="Pfam" id="PF00512">
    <property type="entry name" value="HisKA"/>
    <property type="match status" value="1"/>
</dbReference>
<protein>
    <recommendedName>
        <fullName evidence="2">histidine kinase</fullName>
        <ecNumber evidence="2">2.7.13.3</ecNumber>
    </recommendedName>
</protein>
<feature type="signal peptide" evidence="10">
    <location>
        <begin position="1"/>
        <end position="23"/>
    </location>
</feature>
<dbReference type="NCBIfam" id="TIGR00229">
    <property type="entry name" value="sensory_box"/>
    <property type="match status" value="1"/>
</dbReference>
<keyword evidence="4" id="KW-0808">Transferase</keyword>
<dbReference type="SUPFAM" id="SSF55874">
    <property type="entry name" value="ATPase domain of HSP90 chaperone/DNA topoisomerase II/histidine kinase"/>
    <property type="match status" value="1"/>
</dbReference>
<dbReference type="InterPro" id="IPR003661">
    <property type="entry name" value="HisK_dim/P_dom"/>
</dbReference>
<dbReference type="EMBL" id="JANUBB010000006">
    <property type="protein sequence ID" value="MCS3951803.1"/>
    <property type="molecule type" value="Genomic_DNA"/>
</dbReference>
<dbReference type="Gene3D" id="1.10.287.130">
    <property type="match status" value="1"/>
</dbReference>
<evidence type="ECO:0000256" key="5">
    <source>
        <dbReference type="ARBA" id="ARBA00022777"/>
    </source>
</evidence>
<dbReference type="SMART" id="SM00387">
    <property type="entry name" value="HATPase_c"/>
    <property type="match status" value="1"/>
</dbReference>
<keyword evidence="3" id="KW-0597">Phosphoprotein</keyword>
<dbReference type="PRINTS" id="PR00344">
    <property type="entry name" value="BCTRLSENSOR"/>
</dbReference>
<dbReference type="Pfam" id="PF02518">
    <property type="entry name" value="HATPase_c"/>
    <property type="match status" value="1"/>
</dbReference>
<dbReference type="Gene3D" id="3.30.450.20">
    <property type="entry name" value="PAS domain"/>
    <property type="match status" value="1"/>
</dbReference>
<reference evidence="13" key="1">
    <citation type="submission" date="2022-08" db="EMBL/GenBank/DDBJ databases">
        <title>Genomic Encyclopedia of Type Strains, Phase V (KMG-V): Genome sequencing to study the core and pangenomes of soil and plant-associated prokaryotes.</title>
        <authorList>
            <person name="Whitman W."/>
        </authorList>
    </citation>
    <scope>NUCLEOTIDE SEQUENCE</scope>
    <source>
        <strain evidence="13">SP2017</strain>
    </source>
</reference>
<dbReference type="InterPro" id="IPR036890">
    <property type="entry name" value="HATPase_C_sf"/>
</dbReference>
<dbReference type="GO" id="GO:0000155">
    <property type="term" value="F:phosphorelay sensor kinase activity"/>
    <property type="evidence" value="ECO:0007669"/>
    <property type="project" value="InterPro"/>
</dbReference>
<keyword evidence="9" id="KW-0812">Transmembrane</keyword>
<keyword evidence="7" id="KW-0175">Coiled coil</keyword>
<dbReference type="PROSITE" id="PS50109">
    <property type="entry name" value="HIS_KIN"/>
    <property type="match status" value="1"/>
</dbReference>
<evidence type="ECO:0000256" key="1">
    <source>
        <dbReference type="ARBA" id="ARBA00000085"/>
    </source>
</evidence>
<comment type="caution">
    <text evidence="13">The sequence shown here is derived from an EMBL/GenBank/DDBJ whole genome shotgun (WGS) entry which is preliminary data.</text>
</comment>
<feature type="transmembrane region" description="Helical" evidence="9">
    <location>
        <begin position="242"/>
        <end position="264"/>
    </location>
</feature>
<dbReference type="PANTHER" id="PTHR43711:SF1">
    <property type="entry name" value="HISTIDINE KINASE 1"/>
    <property type="match status" value="1"/>
</dbReference>
<sequence>MPRLLLSLLLGAWLLGAPSTARSAPPPPIDSLQMRLTPMISAILADGNGDGTPDRLGDTLAVSGRVTAAPAQLSHVRSNVATLQDDTDGIHARLPDGPLVSRGDSLIVRGRLLQERGLTAIDVTQYRIVPSPPRTPKPVPLTVATTVEDHYEGWLARTRGRVVDRRRTSKGRSLVLESPDGSSSARLSLFVADRYENRFRLDRFETGDVVEATGIVSQHGNRYLIEPRDDGDLVQSALAWEYLRIALIILGGLATVAVIWGVVLQGAVDRRTRQLKEAKRESERMRKLFESVFESAPVMIMLLDEDNRFERINKQFETVLGWTEEELLARDDAWTLLYPDDTDRRETLAFVDGAPTDRLESRPKTRDGHQLITEWWRTDLEEGRRLCLGVDITDRKRQERDLRRAKQHAETARREAEEASRLKSVFLANMSHEIRTPLTSIIGFAETIGDEAGDAAGENVVRFARLIKNSGHRLLNTLNAVLNLSKLETGEMDLSLEPVDLTQEARSSARQLLQKADERGIDLHVETPDRPVFSQADGGAIQIILRNLISNAIKYSAKGSRVWVRAYEDDTGAAVLEVEDEGMGMDPSEVEDLFEAFRQASEGRDRTHEGTGIGLAVTKKAADAMEGTVTVETEQGVGSRFSVQLPRAEGVEPQRTTRP</sequence>
<dbReference type="InterPro" id="IPR000014">
    <property type="entry name" value="PAS"/>
</dbReference>
<dbReference type="RefSeq" id="WP_259087138.1">
    <property type="nucleotide sequence ID" value="NZ_JANTZN010000005.1"/>
</dbReference>
<dbReference type="PROSITE" id="PS50112">
    <property type="entry name" value="PAS"/>
    <property type="match status" value="1"/>
</dbReference>
<dbReference type="SMART" id="SM00091">
    <property type="entry name" value="PAS"/>
    <property type="match status" value="1"/>
</dbReference>
<evidence type="ECO:0000256" key="10">
    <source>
        <dbReference type="SAM" id="SignalP"/>
    </source>
</evidence>
<evidence type="ECO:0000313" key="13">
    <source>
        <dbReference type="EMBL" id="MCS3951803.1"/>
    </source>
</evidence>
<dbReference type="CDD" id="cd00130">
    <property type="entry name" value="PAS"/>
    <property type="match status" value="1"/>
</dbReference>
<keyword evidence="5" id="KW-0418">Kinase</keyword>
<gene>
    <name evidence="13" type="ORF">GGP83_001755</name>
</gene>
<dbReference type="Pfam" id="PF13188">
    <property type="entry name" value="PAS_8"/>
    <property type="match status" value="1"/>
</dbReference>
<feature type="region of interest" description="Disordered" evidence="8">
    <location>
        <begin position="631"/>
        <end position="659"/>
    </location>
</feature>
<evidence type="ECO:0000256" key="3">
    <source>
        <dbReference type="ARBA" id="ARBA00022553"/>
    </source>
</evidence>
<evidence type="ECO:0000259" key="11">
    <source>
        <dbReference type="PROSITE" id="PS50109"/>
    </source>
</evidence>
<keyword evidence="10" id="KW-0732">Signal</keyword>
<keyword evidence="9" id="KW-1133">Transmembrane helix</keyword>
<evidence type="ECO:0000256" key="7">
    <source>
        <dbReference type="SAM" id="Coils"/>
    </source>
</evidence>
<feature type="chain" id="PRO_5040810055" description="histidine kinase" evidence="10">
    <location>
        <begin position="24"/>
        <end position="659"/>
    </location>
</feature>
<feature type="coiled-coil region" evidence="7">
    <location>
        <begin position="395"/>
        <end position="422"/>
    </location>
</feature>
<dbReference type="InterPro" id="IPR050736">
    <property type="entry name" value="Sensor_HK_Regulatory"/>
</dbReference>
<dbReference type="SUPFAM" id="SSF55785">
    <property type="entry name" value="PYP-like sensor domain (PAS domain)"/>
    <property type="match status" value="1"/>
</dbReference>
<keyword evidence="9" id="KW-0472">Membrane</keyword>
<dbReference type="InterPro" id="IPR005467">
    <property type="entry name" value="His_kinase_dom"/>
</dbReference>
<dbReference type="SUPFAM" id="SSF47384">
    <property type="entry name" value="Homodimeric domain of signal transducing histidine kinase"/>
    <property type="match status" value="1"/>
</dbReference>